<dbReference type="CDD" id="cd01392">
    <property type="entry name" value="HTH_LacI"/>
    <property type="match status" value="1"/>
</dbReference>
<name>A0ABS0F432_9BACL</name>
<proteinExistence type="predicted"/>
<dbReference type="InterPro" id="IPR010982">
    <property type="entry name" value="Lambda_DNA-bd_dom_sf"/>
</dbReference>
<keyword evidence="1" id="KW-0805">Transcription regulation</keyword>
<feature type="domain" description="HTH lacI-type" evidence="4">
    <location>
        <begin position="2"/>
        <end position="56"/>
    </location>
</feature>
<organism evidence="5 6">
    <name type="scientific">Alicyclobacillus mali</name>
    <name type="common">ex Roth et al. 2021</name>
    <dbReference type="NCBI Taxonomy" id="1123961"/>
    <lineage>
        <taxon>Bacteria</taxon>
        <taxon>Bacillati</taxon>
        <taxon>Bacillota</taxon>
        <taxon>Bacilli</taxon>
        <taxon>Bacillales</taxon>
        <taxon>Alicyclobacillaceae</taxon>
        <taxon>Alicyclobacillus</taxon>
    </lineage>
</organism>
<dbReference type="Proteomes" id="UP000642910">
    <property type="component" value="Unassembled WGS sequence"/>
</dbReference>
<gene>
    <name evidence="5" type="ORF">IW967_08915</name>
</gene>
<keyword evidence="2 5" id="KW-0238">DNA-binding</keyword>
<evidence type="ECO:0000256" key="2">
    <source>
        <dbReference type="ARBA" id="ARBA00023125"/>
    </source>
</evidence>
<dbReference type="PROSITE" id="PS50932">
    <property type="entry name" value="HTH_LACI_2"/>
    <property type="match status" value="1"/>
</dbReference>
<evidence type="ECO:0000256" key="1">
    <source>
        <dbReference type="ARBA" id="ARBA00023015"/>
    </source>
</evidence>
<dbReference type="InterPro" id="IPR046335">
    <property type="entry name" value="LacI/GalR-like_sensor"/>
</dbReference>
<dbReference type="Pfam" id="PF13377">
    <property type="entry name" value="Peripla_BP_3"/>
    <property type="match status" value="1"/>
</dbReference>
<dbReference type="PROSITE" id="PS00356">
    <property type="entry name" value="HTH_LACI_1"/>
    <property type="match status" value="1"/>
</dbReference>
<evidence type="ECO:0000256" key="3">
    <source>
        <dbReference type="ARBA" id="ARBA00023163"/>
    </source>
</evidence>
<protein>
    <submittedName>
        <fullName evidence="5">LacI family DNA-binding transcriptional regulator</fullName>
    </submittedName>
</protein>
<keyword evidence="6" id="KW-1185">Reference proteome</keyword>
<dbReference type="CDD" id="cd06267">
    <property type="entry name" value="PBP1_LacI_sugar_binding-like"/>
    <property type="match status" value="1"/>
</dbReference>
<keyword evidence="3" id="KW-0804">Transcription</keyword>
<dbReference type="EMBL" id="JADPKZ010000040">
    <property type="protein sequence ID" value="MBF8377986.1"/>
    <property type="molecule type" value="Genomic_DNA"/>
</dbReference>
<dbReference type="Gene3D" id="3.40.50.2300">
    <property type="match status" value="2"/>
</dbReference>
<dbReference type="SMART" id="SM00354">
    <property type="entry name" value="HTH_LACI"/>
    <property type="match status" value="1"/>
</dbReference>
<dbReference type="RefSeq" id="WP_195867671.1">
    <property type="nucleotide sequence ID" value="NZ_JADPKZ010000040.1"/>
</dbReference>
<evidence type="ECO:0000259" key="4">
    <source>
        <dbReference type="PROSITE" id="PS50932"/>
    </source>
</evidence>
<comment type="caution">
    <text evidence="5">The sequence shown here is derived from an EMBL/GenBank/DDBJ whole genome shotgun (WGS) entry which is preliminary data.</text>
</comment>
<evidence type="ECO:0000313" key="5">
    <source>
        <dbReference type="EMBL" id="MBF8377986.1"/>
    </source>
</evidence>
<sequence>MVSIKDIAERAGVSYSTVSKALNDSPLVKEETKRRILEIARSMGYQRNLLARHLVSGRTRLIGFGLVNLGNPIFANLTIQLHRALAALDYRMVIAISPDEIDLLNQMRADGLVIWADLVSRHAHLMEELGRWQAKTLVIGTDEPVPLPHVRFDRRAGIAEAVRYLRSFGHRRIGFIGSSQEIKVRAFLEAVEQAGLQPSPDWLYPAEPTFEGGYRAIRYARPDIPMPTAFIGLNNLITKGALRALLELGYRIPQDVSLIGYDNLPDMQFAEVPITTVGPSLEEVADFAAHRIVDMIDGKPGADAHVVEPILIPRASVERAPDRDAG</sequence>
<accession>A0ABS0F432</accession>
<dbReference type="PANTHER" id="PTHR30146:SF109">
    <property type="entry name" value="HTH-TYPE TRANSCRIPTIONAL REGULATOR GALS"/>
    <property type="match status" value="1"/>
</dbReference>
<evidence type="ECO:0000313" key="6">
    <source>
        <dbReference type="Proteomes" id="UP000642910"/>
    </source>
</evidence>
<dbReference type="SUPFAM" id="SSF53822">
    <property type="entry name" value="Periplasmic binding protein-like I"/>
    <property type="match status" value="1"/>
</dbReference>
<dbReference type="SUPFAM" id="SSF47413">
    <property type="entry name" value="lambda repressor-like DNA-binding domains"/>
    <property type="match status" value="1"/>
</dbReference>
<reference evidence="5 6" key="1">
    <citation type="submission" date="2020-11" db="EMBL/GenBank/DDBJ databases">
        <title>Genomic insight of Alicyclobacillus mali FL 18 reveals a new arsenic-resistant strain, with potential in environmental biotechnology.</title>
        <authorList>
            <person name="Fiorentino G."/>
            <person name="Gallo G."/>
            <person name="Aulitto M."/>
        </authorList>
    </citation>
    <scope>NUCLEOTIDE SEQUENCE [LARGE SCALE GENOMIC DNA]</scope>
    <source>
        <strain evidence="5 6">FL 18</strain>
    </source>
</reference>
<dbReference type="InterPro" id="IPR028082">
    <property type="entry name" value="Peripla_BP_I"/>
</dbReference>
<dbReference type="Pfam" id="PF00356">
    <property type="entry name" value="LacI"/>
    <property type="match status" value="1"/>
</dbReference>
<dbReference type="InterPro" id="IPR000843">
    <property type="entry name" value="HTH_LacI"/>
</dbReference>
<dbReference type="Gene3D" id="1.10.260.40">
    <property type="entry name" value="lambda repressor-like DNA-binding domains"/>
    <property type="match status" value="1"/>
</dbReference>
<dbReference type="GO" id="GO:0003677">
    <property type="term" value="F:DNA binding"/>
    <property type="evidence" value="ECO:0007669"/>
    <property type="project" value="UniProtKB-KW"/>
</dbReference>
<dbReference type="PANTHER" id="PTHR30146">
    <property type="entry name" value="LACI-RELATED TRANSCRIPTIONAL REPRESSOR"/>
    <property type="match status" value="1"/>
</dbReference>